<keyword evidence="1" id="KW-0001">2Fe-2S</keyword>
<protein>
    <submittedName>
        <fullName evidence="8">2Fe-2S ferredoxin</fullName>
    </submittedName>
</protein>
<dbReference type="Proteomes" id="UP001143307">
    <property type="component" value="Unassembled WGS sequence"/>
</dbReference>
<gene>
    <name evidence="8" type="ORF">EYC87_18095</name>
</gene>
<proteinExistence type="inferred from homology"/>
<dbReference type="RefSeq" id="WP_279254135.1">
    <property type="nucleotide sequence ID" value="NZ_SHNP01000008.1"/>
</dbReference>
<comment type="cofactor">
    <cofactor evidence="5">
        <name>[2Fe-2S] cluster</name>
        <dbReference type="ChEBI" id="CHEBI:190135"/>
    </cofactor>
</comment>
<dbReference type="SUPFAM" id="SSF50022">
    <property type="entry name" value="ISP domain"/>
    <property type="match status" value="1"/>
</dbReference>
<keyword evidence="9" id="KW-1185">Reference proteome</keyword>
<evidence type="ECO:0000313" key="9">
    <source>
        <dbReference type="Proteomes" id="UP001143307"/>
    </source>
</evidence>
<dbReference type="PANTHER" id="PTHR21496">
    <property type="entry name" value="FERREDOXIN-RELATED"/>
    <property type="match status" value="1"/>
</dbReference>
<dbReference type="InterPro" id="IPR017941">
    <property type="entry name" value="Rieske_2Fe-2S"/>
</dbReference>
<evidence type="ECO:0000256" key="2">
    <source>
        <dbReference type="ARBA" id="ARBA00022723"/>
    </source>
</evidence>
<evidence type="ECO:0000256" key="6">
    <source>
        <dbReference type="ARBA" id="ARBA00038001"/>
    </source>
</evidence>
<dbReference type="EMBL" id="SHNP01000008">
    <property type="protein sequence ID" value="MCX2975496.1"/>
    <property type="molecule type" value="Genomic_DNA"/>
</dbReference>
<dbReference type="PANTHER" id="PTHR21496:SF0">
    <property type="entry name" value="RIESKE DOMAIN-CONTAINING PROTEIN"/>
    <property type="match status" value="1"/>
</dbReference>
<keyword evidence="3" id="KW-0408">Iron</keyword>
<accession>A0ABT3T0Y5</accession>
<comment type="caution">
    <text evidence="8">The sequence shown here is derived from an EMBL/GenBank/DDBJ whole genome shotgun (WGS) entry which is preliminary data.</text>
</comment>
<evidence type="ECO:0000259" key="7">
    <source>
        <dbReference type="PROSITE" id="PS51296"/>
    </source>
</evidence>
<reference evidence="8" key="1">
    <citation type="submission" date="2019-02" db="EMBL/GenBank/DDBJ databases">
        <authorList>
            <person name="Li S.-H."/>
        </authorList>
    </citation>
    <scope>NUCLEOTIDE SEQUENCE</scope>
    <source>
        <strain evidence="8">IMCC8485</strain>
    </source>
</reference>
<keyword evidence="4" id="KW-0411">Iron-sulfur</keyword>
<dbReference type="Gene3D" id="2.102.10.10">
    <property type="entry name" value="Rieske [2Fe-2S] iron-sulphur domain"/>
    <property type="match status" value="1"/>
</dbReference>
<feature type="domain" description="Rieske" evidence="7">
    <location>
        <begin position="4"/>
        <end position="100"/>
    </location>
</feature>
<dbReference type="CDD" id="cd03474">
    <property type="entry name" value="Rieske_T4moC"/>
    <property type="match status" value="1"/>
</dbReference>
<name>A0ABT3T0Y5_9GAMM</name>
<dbReference type="InterPro" id="IPR036922">
    <property type="entry name" value="Rieske_2Fe-2S_sf"/>
</dbReference>
<evidence type="ECO:0000256" key="3">
    <source>
        <dbReference type="ARBA" id="ARBA00023004"/>
    </source>
</evidence>
<dbReference type="PROSITE" id="PS51296">
    <property type="entry name" value="RIESKE"/>
    <property type="match status" value="1"/>
</dbReference>
<dbReference type="Pfam" id="PF00355">
    <property type="entry name" value="Rieske"/>
    <property type="match status" value="1"/>
</dbReference>
<sequence>MGYEKVASLEDLWEGDMDTFETGDGTEVLIAVADGGEVKAYQAMCPHQQILLSEGTFEEGIITCRAHLWTFECKTGQGINPATSCLAEYPTEIRGEDIYVNVEGIEPVMAPA</sequence>
<evidence type="ECO:0000256" key="1">
    <source>
        <dbReference type="ARBA" id="ARBA00022714"/>
    </source>
</evidence>
<comment type="similarity">
    <text evidence="6">Belongs to the bacterial ring-hydroxylating dioxygenase ferredoxin component family.</text>
</comment>
<organism evidence="8 9">
    <name type="scientific">Candidatus Seongchinamella marina</name>
    <dbReference type="NCBI Taxonomy" id="2518990"/>
    <lineage>
        <taxon>Bacteria</taxon>
        <taxon>Pseudomonadati</taxon>
        <taxon>Pseudomonadota</taxon>
        <taxon>Gammaproteobacteria</taxon>
        <taxon>Cellvibrionales</taxon>
        <taxon>Halieaceae</taxon>
        <taxon>Seongchinamella</taxon>
    </lineage>
</organism>
<evidence type="ECO:0000256" key="5">
    <source>
        <dbReference type="ARBA" id="ARBA00034078"/>
    </source>
</evidence>
<keyword evidence="2" id="KW-0479">Metal-binding</keyword>
<evidence type="ECO:0000256" key="4">
    <source>
        <dbReference type="ARBA" id="ARBA00023014"/>
    </source>
</evidence>
<evidence type="ECO:0000313" key="8">
    <source>
        <dbReference type="EMBL" id="MCX2975496.1"/>
    </source>
</evidence>